<dbReference type="InterPro" id="IPR009100">
    <property type="entry name" value="AcylCoA_DH/oxidase_NM_dom_sf"/>
</dbReference>
<evidence type="ECO:0000256" key="1">
    <source>
        <dbReference type="ARBA" id="ARBA00023002"/>
    </source>
</evidence>
<evidence type="ECO:0000256" key="2">
    <source>
        <dbReference type="ARBA" id="ARBA00049661"/>
    </source>
</evidence>
<dbReference type="Gene3D" id="1.20.140.10">
    <property type="entry name" value="Butyryl-CoA Dehydrogenase, subunit A, domain 3"/>
    <property type="match status" value="1"/>
</dbReference>
<evidence type="ECO:0000313" key="5">
    <source>
        <dbReference type="EMBL" id="GAC85892.1"/>
    </source>
</evidence>
<gene>
    <name evidence="5" type="ORF">GP2_045_00070</name>
</gene>
<proteinExistence type="inferred from homology"/>
<dbReference type="PANTHER" id="PTHR48083:SF19">
    <property type="entry name" value="FLAVIN-DEPENDENT MONOOXYGENASE, OXYGENASE SUBUNIT HSAA"/>
    <property type="match status" value="1"/>
</dbReference>
<organism evidence="5 6">
    <name type="scientific">Gordonia paraffinivorans NBRC 108238</name>
    <dbReference type="NCBI Taxonomy" id="1223543"/>
    <lineage>
        <taxon>Bacteria</taxon>
        <taxon>Bacillati</taxon>
        <taxon>Actinomycetota</taxon>
        <taxon>Actinomycetes</taxon>
        <taxon>Mycobacteriales</taxon>
        <taxon>Gordoniaceae</taxon>
        <taxon>Gordonia</taxon>
    </lineage>
</organism>
<comment type="similarity">
    <text evidence="2">Belongs to the HpaH/HsaA monooxygenase family.</text>
</comment>
<dbReference type="InterPro" id="IPR046373">
    <property type="entry name" value="Acyl-CoA_Oxase/DH_mid-dom_sf"/>
</dbReference>
<dbReference type="InterPro" id="IPR013786">
    <property type="entry name" value="AcylCoA_DH/ox_N"/>
</dbReference>
<dbReference type="InterPro" id="IPR013107">
    <property type="entry name" value="Acyl-CoA_DH_C"/>
</dbReference>
<dbReference type="InterPro" id="IPR050741">
    <property type="entry name" value="Acyl-CoA_dehydrogenase"/>
</dbReference>
<dbReference type="InterPro" id="IPR036250">
    <property type="entry name" value="AcylCo_DH-like_C"/>
</dbReference>
<dbReference type="RefSeq" id="WP_006902152.1">
    <property type="nucleotide sequence ID" value="NZ_BAOQ01000045.1"/>
</dbReference>
<reference evidence="5 6" key="1">
    <citation type="submission" date="2013-02" db="EMBL/GenBank/DDBJ databases">
        <title>Whole genome shotgun sequence of Gordonia paraffinivorans NBRC 108238.</title>
        <authorList>
            <person name="Isaki-Nakamura S."/>
            <person name="Hosoyama A."/>
            <person name="Tsuchikane K."/>
            <person name="Ando Y."/>
            <person name="Baba S."/>
            <person name="Ohji S."/>
            <person name="Hamada M."/>
            <person name="Tamura T."/>
            <person name="Yamazoe A."/>
            <person name="Yamazaki S."/>
            <person name="Fujita N."/>
        </authorList>
    </citation>
    <scope>NUCLEOTIDE SEQUENCE [LARGE SCALE GENOMIC DNA]</scope>
    <source>
        <strain evidence="5 6">NBRC 108238</strain>
    </source>
</reference>
<feature type="domain" description="Acyl-CoA dehydrogenase C-terminal" evidence="4">
    <location>
        <begin position="232"/>
        <end position="363"/>
    </location>
</feature>
<comment type="caution">
    <text evidence="5">The sequence shown here is derived from an EMBL/GenBank/DDBJ whole genome shotgun (WGS) entry which is preliminary data.</text>
</comment>
<dbReference type="Gene3D" id="2.40.110.10">
    <property type="entry name" value="Butyryl-CoA Dehydrogenase, subunit A, domain 2"/>
    <property type="match status" value="1"/>
</dbReference>
<dbReference type="InterPro" id="IPR037069">
    <property type="entry name" value="AcylCoA_DH/ox_N_sf"/>
</dbReference>
<dbReference type="SUPFAM" id="SSF56645">
    <property type="entry name" value="Acyl-CoA dehydrogenase NM domain-like"/>
    <property type="match status" value="1"/>
</dbReference>
<protein>
    <submittedName>
        <fullName evidence="5">Pigment production hydroxylase</fullName>
    </submittedName>
</protein>
<dbReference type="Pfam" id="PF02771">
    <property type="entry name" value="Acyl-CoA_dh_N"/>
    <property type="match status" value="1"/>
</dbReference>
<accession>A0ABQ0IQQ3</accession>
<dbReference type="SUPFAM" id="SSF47203">
    <property type="entry name" value="Acyl-CoA dehydrogenase C-terminal domain-like"/>
    <property type="match status" value="1"/>
</dbReference>
<keyword evidence="6" id="KW-1185">Reference proteome</keyword>
<sequence>MTTTSGSVTITDEFVTALADRAQQAEELRKLPADTIRDATDSGLLDLLIPRRFGGLEAPYPEILDHVRRLAHGCTSSAWTLGFYTLHGWITALFDEQAQQEAFAVRPYLAPAPLAPTGTAEPRDGGFTLSGRWSWATGIMQANWVMVGAIVTGDKPDAILALLPVSDARVEDVWHTDGMRATGSNDVVVENAFVPSHRTIRVRDLYAGRTPGAALHDNPSYRWPMVPALALLAAMPALGTAERVTDLYATRLSERVLAYQMVKQKDKPAARIRLGDARIRLRALRALLDGTVATIEGTLAAGETVDLRTRAQARLAAARIVHESKAVIGSLLEASGASVHFLDHPMQRARRDVDVLSGHVVFDHDEIREITGSLEIGMEISPFAMV</sequence>
<name>A0ABQ0IQQ3_9ACTN</name>
<keyword evidence="1" id="KW-0560">Oxidoreductase</keyword>
<evidence type="ECO:0000313" key="6">
    <source>
        <dbReference type="Proteomes" id="UP000035021"/>
    </source>
</evidence>
<evidence type="ECO:0000259" key="3">
    <source>
        <dbReference type="Pfam" id="PF02771"/>
    </source>
</evidence>
<dbReference type="Proteomes" id="UP000035021">
    <property type="component" value="Unassembled WGS sequence"/>
</dbReference>
<evidence type="ECO:0000259" key="4">
    <source>
        <dbReference type="Pfam" id="PF08028"/>
    </source>
</evidence>
<feature type="domain" description="Acyl-CoA dehydrogenase/oxidase N-terminal" evidence="3">
    <location>
        <begin position="16"/>
        <end position="102"/>
    </location>
</feature>
<dbReference type="Gene3D" id="1.10.540.10">
    <property type="entry name" value="Acyl-CoA dehydrogenase/oxidase, N-terminal domain"/>
    <property type="match status" value="1"/>
</dbReference>
<dbReference type="EMBL" id="BAOQ01000045">
    <property type="protein sequence ID" value="GAC85892.1"/>
    <property type="molecule type" value="Genomic_DNA"/>
</dbReference>
<dbReference type="PANTHER" id="PTHR48083">
    <property type="entry name" value="MEDIUM-CHAIN SPECIFIC ACYL-COA DEHYDROGENASE, MITOCHONDRIAL-RELATED"/>
    <property type="match status" value="1"/>
</dbReference>
<dbReference type="Pfam" id="PF08028">
    <property type="entry name" value="Acyl-CoA_dh_2"/>
    <property type="match status" value="1"/>
</dbReference>
<dbReference type="PIRSF" id="PIRSF016578">
    <property type="entry name" value="HsaA"/>
    <property type="match status" value="1"/>
</dbReference>